<dbReference type="FunFam" id="3.40.190.10:FF:000030">
    <property type="entry name" value="Molybdate ABC transporter substrate-binding protein"/>
    <property type="match status" value="1"/>
</dbReference>
<keyword evidence="4" id="KW-1003">Cell membrane</keyword>
<dbReference type="EMBL" id="JACIEJ010000012">
    <property type="protein sequence ID" value="MBB3987765.1"/>
    <property type="molecule type" value="Genomic_DNA"/>
</dbReference>
<evidence type="ECO:0000313" key="15">
    <source>
        <dbReference type="EMBL" id="MBB3987765.1"/>
    </source>
</evidence>
<evidence type="ECO:0000256" key="4">
    <source>
        <dbReference type="ARBA" id="ARBA00022475"/>
    </source>
</evidence>
<feature type="chain" id="PRO_5031143910" description="Molybdate-binding protein ModA" evidence="14">
    <location>
        <begin position="20"/>
        <end position="249"/>
    </location>
</feature>
<dbReference type="PANTHER" id="PTHR30632:SF17">
    <property type="entry name" value="MOLYBDATE-BINDING PROTEIN MODA"/>
    <property type="match status" value="1"/>
</dbReference>
<comment type="function">
    <text evidence="9">Involved in the transport of molybdenum into the cell. Part of the binding-protein-dependent transport system ModABCD.</text>
</comment>
<dbReference type="GO" id="GO:0030288">
    <property type="term" value="C:outer membrane-bounded periplasmic space"/>
    <property type="evidence" value="ECO:0007669"/>
    <property type="project" value="TreeGrafter"/>
</dbReference>
<evidence type="ECO:0000256" key="3">
    <source>
        <dbReference type="ARBA" id="ARBA00022448"/>
    </source>
</evidence>
<evidence type="ECO:0000256" key="13">
    <source>
        <dbReference type="PIRSR" id="PIRSR004846-1"/>
    </source>
</evidence>
<evidence type="ECO:0000256" key="1">
    <source>
        <dbReference type="ARBA" id="ARBA00004236"/>
    </source>
</evidence>
<dbReference type="Pfam" id="PF13531">
    <property type="entry name" value="SBP_bac_11"/>
    <property type="match status" value="1"/>
</dbReference>
<evidence type="ECO:0000256" key="12">
    <source>
        <dbReference type="ARBA" id="ARBA00078141"/>
    </source>
</evidence>
<comment type="subcellular location">
    <subcellularLocation>
        <location evidence="1">Cell membrane</location>
    </subcellularLocation>
</comment>
<feature type="binding site" evidence="13">
    <location>
        <position position="140"/>
    </location>
    <ligand>
        <name>molybdate</name>
        <dbReference type="ChEBI" id="CHEBI:36264"/>
    </ligand>
</feature>
<feature type="binding site" evidence="13">
    <location>
        <position position="167"/>
    </location>
    <ligand>
        <name>molybdate</name>
        <dbReference type="ChEBI" id="CHEBI:36264"/>
    </ligand>
</feature>
<comment type="caution">
    <text evidence="15">The sequence shown here is derived from an EMBL/GenBank/DDBJ whole genome shotgun (WGS) entry which is preliminary data.</text>
</comment>
<evidence type="ECO:0000256" key="11">
    <source>
        <dbReference type="ARBA" id="ARBA00073171"/>
    </source>
</evidence>
<dbReference type="InterPro" id="IPR005950">
    <property type="entry name" value="ModA"/>
</dbReference>
<dbReference type="GO" id="GO:0030973">
    <property type="term" value="F:molybdate ion binding"/>
    <property type="evidence" value="ECO:0007669"/>
    <property type="project" value="TreeGrafter"/>
</dbReference>
<feature type="binding site" evidence="13">
    <location>
        <position position="29"/>
    </location>
    <ligand>
        <name>molybdate</name>
        <dbReference type="ChEBI" id="CHEBI:36264"/>
    </ligand>
</feature>
<dbReference type="PANTHER" id="PTHR30632">
    <property type="entry name" value="MOLYBDATE-BINDING PERIPLASMIC PROTEIN"/>
    <property type="match status" value="1"/>
</dbReference>
<dbReference type="PIRSF" id="PIRSF004846">
    <property type="entry name" value="ModA"/>
    <property type="match status" value="1"/>
</dbReference>
<evidence type="ECO:0000256" key="5">
    <source>
        <dbReference type="ARBA" id="ARBA00022723"/>
    </source>
</evidence>
<evidence type="ECO:0000256" key="2">
    <source>
        <dbReference type="ARBA" id="ARBA00009175"/>
    </source>
</evidence>
<keyword evidence="16" id="KW-1185">Reference proteome</keyword>
<accession>A0A7W6DW78</accession>
<gene>
    <name evidence="15" type="ORF">GGQ68_004118</name>
</gene>
<comment type="similarity">
    <text evidence="2">Belongs to the bacterial solute-binding protein ModA family.</text>
</comment>
<sequence length="249" mass="25671">MKRIVASLVALSLATPLAAREVTVFAAASLRTALDEVIAAYEQETADEVVVSYAGSSALARQIQQGAPADVFLSANVGWMDSLEDAGLLAEGTRTDLLGNALVLVSGTPGDPVTLGPETDLVGLLGGGKLAMALVDAVPAGIYGKAALEHLTLWDSVAPQVAQTDNVRAALALVALGAAPFGIVYATDAQAEPRVYARASFPSDSHPPVIYPVAALDGQAQEALPFVSFLKTPEAKTLFESNGFRVLGD</sequence>
<evidence type="ECO:0000313" key="16">
    <source>
        <dbReference type="Proteomes" id="UP000541426"/>
    </source>
</evidence>
<keyword evidence="13" id="KW-0500">Molybdenum</keyword>
<evidence type="ECO:0000256" key="6">
    <source>
        <dbReference type="ARBA" id="ARBA00022729"/>
    </source>
</evidence>
<proteinExistence type="inferred from homology"/>
<reference evidence="15 16" key="1">
    <citation type="submission" date="2020-08" db="EMBL/GenBank/DDBJ databases">
        <title>Genomic Encyclopedia of Type Strains, Phase IV (KMG-IV): sequencing the most valuable type-strain genomes for metagenomic binning, comparative biology and taxonomic classification.</title>
        <authorList>
            <person name="Goeker M."/>
        </authorList>
    </citation>
    <scope>NUCLEOTIDE SEQUENCE [LARGE SCALE GENOMIC DNA]</scope>
    <source>
        <strain evidence="15 16">DSM 102235</strain>
    </source>
</reference>
<feature type="binding site" evidence="13">
    <location>
        <position position="56"/>
    </location>
    <ligand>
        <name>molybdate</name>
        <dbReference type="ChEBI" id="CHEBI:36264"/>
    </ligand>
</feature>
<evidence type="ECO:0000256" key="8">
    <source>
        <dbReference type="ARBA" id="ARBA00023245"/>
    </source>
</evidence>
<name>A0A7W6DW78_9RHOB</name>
<organism evidence="15 16">
    <name type="scientific">Sagittula marina</name>
    <dbReference type="NCBI Taxonomy" id="943940"/>
    <lineage>
        <taxon>Bacteria</taxon>
        <taxon>Pseudomonadati</taxon>
        <taxon>Pseudomonadota</taxon>
        <taxon>Alphaproteobacteria</taxon>
        <taxon>Rhodobacterales</taxon>
        <taxon>Roseobacteraceae</taxon>
        <taxon>Sagittula</taxon>
    </lineage>
</organism>
<dbReference type="Proteomes" id="UP000541426">
    <property type="component" value="Unassembled WGS sequence"/>
</dbReference>
<evidence type="ECO:0000256" key="10">
    <source>
        <dbReference type="ARBA" id="ARBA00062515"/>
    </source>
</evidence>
<keyword evidence="7" id="KW-0472">Membrane</keyword>
<evidence type="ECO:0000256" key="9">
    <source>
        <dbReference type="ARBA" id="ARBA00056002"/>
    </source>
</evidence>
<dbReference type="InterPro" id="IPR050682">
    <property type="entry name" value="ModA/WtpA"/>
</dbReference>
<keyword evidence="6 14" id="KW-0732">Signal</keyword>
<keyword evidence="3" id="KW-0813">Transport</keyword>
<feature type="binding site" evidence="13">
    <location>
        <position position="185"/>
    </location>
    <ligand>
        <name>molybdate</name>
        <dbReference type="ChEBI" id="CHEBI:36264"/>
    </ligand>
</feature>
<dbReference type="GO" id="GO:0015689">
    <property type="term" value="P:molybdate ion transport"/>
    <property type="evidence" value="ECO:0007669"/>
    <property type="project" value="InterPro"/>
</dbReference>
<evidence type="ECO:0000256" key="7">
    <source>
        <dbReference type="ARBA" id="ARBA00023136"/>
    </source>
</evidence>
<evidence type="ECO:0000256" key="14">
    <source>
        <dbReference type="SAM" id="SignalP"/>
    </source>
</evidence>
<dbReference type="NCBIfam" id="TIGR01256">
    <property type="entry name" value="modA"/>
    <property type="match status" value="1"/>
</dbReference>
<dbReference type="RefSeq" id="WP_183969141.1">
    <property type="nucleotide sequence ID" value="NZ_BAABBZ010000056.1"/>
</dbReference>
<keyword evidence="8" id="KW-0826">Tungsten</keyword>
<dbReference type="GO" id="GO:0005886">
    <property type="term" value="C:plasma membrane"/>
    <property type="evidence" value="ECO:0007669"/>
    <property type="project" value="UniProtKB-SubCell"/>
</dbReference>
<keyword evidence="5 13" id="KW-0479">Metal-binding</keyword>
<dbReference type="Gene3D" id="3.40.190.10">
    <property type="entry name" value="Periplasmic binding protein-like II"/>
    <property type="match status" value="2"/>
</dbReference>
<protein>
    <recommendedName>
        <fullName evidence="11">Molybdate-binding protein ModA</fullName>
    </recommendedName>
    <alternativeName>
        <fullName evidence="12">Molybdate/tungstate-binding protein ModA</fullName>
    </alternativeName>
</protein>
<dbReference type="GO" id="GO:0046872">
    <property type="term" value="F:metal ion binding"/>
    <property type="evidence" value="ECO:0007669"/>
    <property type="project" value="UniProtKB-KW"/>
</dbReference>
<dbReference type="AlphaFoldDB" id="A0A7W6DW78"/>
<comment type="subunit">
    <text evidence="10">The complex is composed of two ATP-binding proteins (ModC), two transmembrane proteins (ModB) and a solute-binding protein (ModA).</text>
</comment>
<feature type="signal peptide" evidence="14">
    <location>
        <begin position="1"/>
        <end position="19"/>
    </location>
</feature>
<dbReference type="SUPFAM" id="SSF53850">
    <property type="entry name" value="Periplasmic binding protein-like II"/>
    <property type="match status" value="1"/>
</dbReference>